<accession>A0A9P6CAG8</accession>
<dbReference type="Proteomes" id="UP000807353">
    <property type="component" value="Unassembled WGS sequence"/>
</dbReference>
<comment type="similarity">
    <text evidence="2">Belongs to the eukaryotic/archaeal RNase P protein component 3 family.</text>
</comment>
<dbReference type="OrthoDB" id="17948at2759"/>
<sequence length="371" mass="39856">MFFDLNVPVPSTSQTLGQSTSKKGKGKQPATQSPVTFNASQISVLEARIDLLVRLGYTVIALNQLVHKKVEPKSHVNTVEILIKQLRQRSGTVYLKRLSIILDEDSEKGFGLTNANASLFTGYDLIGLIPMTQTTFSLACLTHSMPSPLTAHIISLPLTLPRLSFHLKHTLIRTAIKNGAVFEISYVGALGGDNDPVLLNAGGAENGATAKRNWWAAAREITRVTKGKSIIISGGVVSEADLRAPRDVANLITLLGLAQDISHSSITKVPKSVVLRAQTRKTYRAVLSEPKLVIPDTGELRSVDPLPVEEPSIPPTPPSKTVPPESGDTQTTKIPQKRPLESTQTEAGVTVPGGGEPGGNRKKKRKKGNKA</sequence>
<proteinExistence type="inferred from homology"/>
<dbReference type="GO" id="GO:0005655">
    <property type="term" value="C:nucleolar ribonuclease P complex"/>
    <property type="evidence" value="ECO:0007669"/>
    <property type="project" value="TreeGrafter"/>
</dbReference>
<evidence type="ECO:0000256" key="4">
    <source>
        <dbReference type="SAM" id="MobiDB-lite"/>
    </source>
</evidence>
<organism evidence="5 6">
    <name type="scientific">Collybia nuda</name>
    <dbReference type="NCBI Taxonomy" id="64659"/>
    <lineage>
        <taxon>Eukaryota</taxon>
        <taxon>Fungi</taxon>
        <taxon>Dikarya</taxon>
        <taxon>Basidiomycota</taxon>
        <taxon>Agaricomycotina</taxon>
        <taxon>Agaricomycetes</taxon>
        <taxon>Agaricomycetidae</taxon>
        <taxon>Agaricales</taxon>
        <taxon>Tricholomatineae</taxon>
        <taxon>Clitocybaceae</taxon>
        <taxon>Collybia</taxon>
    </lineage>
</organism>
<feature type="compositionally biased region" description="Pro residues" evidence="4">
    <location>
        <begin position="312"/>
        <end position="321"/>
    </location>
</feature>
<dbReference type="SUPFAM" id="SSF89550">
    <property type="entry name" value="PHP domain-like"/>
    <property type="match status" value="1"/>
</dbReference>
<dbReference type="InterPro" id="IPR016195">
    <property type="entry name" value="Pol/histidinol_Pase-like"/>
</dbReference>
<dbReference type="EMBL" id="MU150341">
    <property type="protein sequence ID" value="KAF9458421.1"/>
    <property type="molecule type" value="Genomic_DNA"/>
</dbReference>
<evidence type="ECO:0000313" key="6">
    <source>
        <dbReference type="Proteomes" id="UP000807353"/>
    </source>
</evidence>
<evidence type="ECO:0000256" key="3">
    <source>
        <dbReference type="ARBA" id="ARBA00022694"/>
    </source>
</evidence>
<dbReference type="PANTHER" id="PTHR13031:SF0">
    <property type="entry name" value="RIBONUCLEASE P PROTEIN SUBUNIT P30"/>
    <property type="match status" value="1"/>
</dbReference>
<evidence type="ECO:0000256" key="2">
    <source>
        <dbReference type="ARBA" id="ARBA00007331"/>
    </source>
</evidence>
<keyword evidence="3" id="KW-0819">tRNA processing</keyword>
<dbReference type="Gene3D" id="3.20.20.140">
    <property type="entry name" value="Metal-dependent hydrolases"/>
    <property type="match status" value="1"/>
</dbReference>
<dbReference type="PANTHER" id="PTHR13031">
    <property type="entry name" value="RIBONUCLEASE P SUBUNIT P30"/>
    <property type="match status" value="1"/>
</dbReference>
<dbReference type="InterPro" id="IPR002738">
    <property type="entry name" value="RNase_P_p30"/>
</dbReference>
<evidence type="ECO:0000256" key="1">
    <source>
        <dbReference type="ARBA" id="ARBA00004123"/>
    </source>
</evidence>
<keyword evidence="6" id="KW-1185">Reference proteome</keyword>
<feature type="compositionally biased region" description="Basic residues" evidence="4">
    <location>
        <begin position="360"/>
        <end position="371"/>
    </location>
</feature>
<dbReference type="GO" id="GO:0008033">
    <property type="term" value="P:tRNA processing"/>
    <property type="evidence" value="ECO:0007669"/>
    <property type="project" value="UniProtKB-KW"/>
</dbReference>
<feature type="region of interest" description="Disordered" evidence="4">
    <location>
        <begin position="298"/>
        <end position="371"/>
    </location>
</feature>
<dbReference type="AlphaFoldDB" id="A0A9P6CAG8"/>
<feature type="compositionally biased region" description="Polar residues" evidence="4">
    <location>
        <begin position="9"/>
        <end position="21"/>
    </location>
</feature>
<name>A0A9P6CAG8_9AGAR</name>
<dbReference type="GO" id="GO:0003723">
    <property type="term" value="F:RNA binding"/>
    <property type="evidence" value="ECO:0007669"/>
    <property type="project" value="TreeGrafter"/>
</dbReference>
<reference evidence="5" key="1">
    <citation type="submission" date="2020-11" db="EMBL/GenBank/DDBJ databases">
        <authorList>
            <consortium name="DOE Joint Genome Institute"/>
            <person name="Ahrendt S."/>
            <person name="Riley R."/>
            <person name="Andreopoulos W."/>
            <person name="Labutti K."/>
            <person name="Pangilinan J."/>
            <person name="Ruiz-Duenas F.J."/>
            <person name="Barrasa J.M."/>
            <person name="Sanchez-Garcia M."/>
            <person name="Camarero S."/>
            <person name="Miyauchi S."/>
            <person name="Serrano A."/>
            <person name="Linde D."/>
            <person name="Babiker R."/>
            <person name="Drula E."/>
            <person name="Ayuso-Fernandez I."/>
            <person name="Pacheco R."/>
            <person name="Padilla G."/>
            <person name="Ferreira P."/>
            <person name="Barriuso J."/>
            <person name="Kellner H."/>
            <person name="Castanera R."/>
            <person name="Alfaro M."/>
            <person name="Ramirez L."/>
            <person name="Pisabarro A.G."/>
            <person name="Kuo A."/>
            <person name="Tritt A."/>
            <person name="Lipzen A."/>
            <person name="He G."/>
            <person name="Yan M."/>
            <person name="Ng V."/>
            <person name="Cullen D."/>
            <person name="Martin F."/>
            <person name="Rosso M.-N."/>
            <person name="Henrissat B."/>
            <person name="Hibbett D."/>
            <person name="Martinez A.T."/>
            <person name="Grigoriev I.V."/>
        </authorList>
    </citation>
    <scope>NUCLEOTIDE SEQUENCE</scope>
    <source>
        <strain evidence="5">CBS 247.69</strain>
    </source>
</reference>
<protein>
    <submittedName>
        <fullName evidence="5">RNase P subunit p30-domain-containing protein</fullName>
    </submittedName>
</protein>
<gene>
    <name evidence="5" type="ORF">BDZ94DRAFT_1226348</name>
</gene>
<dbReference type="Pfam" id="PF01876">
    <property type="entry name" value="RNase_P_p30"/>
    <property type="match status" value="1"/>
</dbReference>
<evidence type="ECO:0000313" key="5">
    <source>
        <dbReference type="EMBL" id="KAF9458421.1"/>
    </source>
</evidence>
<comment type="caution">
    <text evidence="5">The sequence shown here is derived from an EMBL/GenBank/DDBJ whole genome shotgun (WGS) entry which is preliminary data.</text>
</comment>
<feature type="region of interest" description="Disordered" evidence="4">
    <location>
        <begin position="1"/>
        <end position="32"/>
    </location>
</feature>
<comment type="subcellular location">
    <subcellularLocation>
        <location evidence="1">Nucleus</location>
    </subcellularLocation>
</comment>